<name>A0ABR1HM55_9HYPO</name>
<feature type="compositionally biased region" description="Gly residues" evidence="1">
    <location>
        <begin position="564"/>
        <end position="580"/>
    </location>
</feature>
<evidence type="ECO:0000259" key="2">
    <source>
        <dbReference type="Pfam" id="PF06985"/>
    </source>
</evidence>
<feature type="domain" description="Heterokaryon incompatibility" evidence="2">
    <location>
        <begin position="21"/>
        <end position="112"/>
    </location>
</feature>
<dbReference type="PANTHER" id="PTHR10622">
    <property type="entry name" value="HET DOMAIN-CONTAINING PROTEIN"/>
    <property type="match status" value="1"/>
</dbReference>
<accession>A0ABR1HM55</accession>
<evidence type="ECO:0000256" key="1">
    <source>
        <dbReference type="SAM" id="MobiDB-lite"/>
    </source>
</evidence>
<sequence>MRLLNTKTLELENVGDNPPEYAILSHTWDQDEVLYDDVRSPERLQEVRWKNSAGYRKVARTCETALKQGFSHVWIDTCCIDKSNSAEVSEAINCMFGWYRDATACYAYLSDVTVSPDGTPDNLEDSRWFTRGWTLQELLAPDDVGFFTRDWVPLGTRGELSARISYITGIGEALLTRRDPARRQWYNVSSLLYRENVALRMAWAGHRETSRPEDMAYSLMGLFGVKMPVLYGEGDNAFLRLQEEILKVSHDQSMLIWRTPPDAARSESVRRMHYFADSPRHFNLRTFGGQEDPTRFGMRMTAQGLEVGVLKCPCRLTYSTRTGGTEKAEEERQWLAVLDCSLSSDTLARAAILLEASASGSVAFRRLHPNVIMIIEPKHSGFLMTEGGMPGHRTKIESVEYDPGNLKKERIILETAPDGPVARGVFPFRLTLPPPSGGLKQRTAFTGARRYVSSEHIAFMSIDNPIYGVVFLNAGPGREILIWWGLVELGSAMSLMHDDRGAPRLWDNSIPVCFVQSWKTLSGQTNFERDLAGRLAGEILNEQVRLPWLSGTKTQAVDGEDGRPGSGSGSGNGNGNGLGPEGPMVTTAVVGWFMERARPTVESLCAGVKLRVTMKRAEFLGRLACEMEVEVLENDD</sequence>
<dbReference type="PANTHER" id="PTHR10622:SF10">
    <property type="entry name" value="HET DOMAIN-CONTAINING PROTEIN"/>
    <property type="match status" value="1"/>
</dbReference>
<proteinExistence type="predicted"/>
<evidence type="ECO:0000313" key="4">
    <source>
        <dbReference type="Proteomes" id="UP001498421"/>
    </source>
</evidence>
<dbReference type="InterPro" id="IPR010730">
    <property type="entry name" value="HET"/>
</dbReference>
<keyword evidence="4" id="KW-1185">Reference proteome</keyword>
<protein>
    <recommendedName>
        <fullName evidence="2">Heterokaryon incompatibility domain-containing protein</fullName>
    </recommendedName>
</protein>
<reference evidence="3 4" key="1">
    <citation type="journal article" date="2025" name="Microbiol. Resour. Announc.">
        <title>Draft genome sequences for Neonectria magnoliae and Neonectria punicea, canker pathogens of Liriodendron tulipifera and Acer saccharum in West Virginia.</title>
        <authorList>
            <person name="Petronek H.M."/>
            <person name="Kasson M.T."/>
            <person name="Metheny A.M."/>
            <person name="Stauder C.M."/>
            <person name="Lovett B."/>
            <person name="Lynch S.C."/>
            <person name="Garnas J.R."/>
            <person name="Kasson L.R."/>
            <person name="Stajich J.E."/>
        </authorList>
    </citation>
    <scope>NUCLEOTIDE SEQUENCE [LARGE SCALE GENOMIC DNA]</scope>
    <source>
        <strain evidence="3 4">NRRL 64651</strain>
    </source>
</reference>
<gene>
    <name evidence="3" type="ORF">QQZ08_009596</name>
</gene>
<dbReference type="Pfam" id="PF06985">
    <property type="entry name" value="HET"/>
    <property type="match status" value="1"/>
</dbReference>
<comment type="caution">
    <text evidence="3">The sequence shown here is derived from an EMBL/GenBank/DDBJ whole genome shotgun (WGS) entry which is preliminary data.</text>
</comment>
<organism evidence="3 4">
    <name type="scientific">Neonectria magnoliae</name>
    <dbReference type="NCBI Taxonomy" id="2732573"/>
    <lineage>
        <taxon>Eukaryota</taxon>
        <taxon>Fungi</taxon>
        <taxon>Dikarya</taxon>
        <taxon>Ascomycota</taxon>
        <taxon>Pezizomycotina</taxon>
        <taxon>Sordariomycetes</taxon>
        <taxon>Hypocreomycetidae</taxon>
        <taxon>Hypocreales</taxon>
        <taxon>Nectriaceae</taxon>
        <taxon>Neonectria</taxon>
    </lineage>
</organism>
<feature type="region of interest" description="Disordered" evidence="1">
    <location>
        <begin position="553"/>
        <end position="581"/>
    </location>
</feature>
<evidence type="ECO:0000313" key="3">
    <source>
        <dbReference type="EMBL" id="KAK7422290.1"/>
    </source>
</evidence>
<dbReference type="Proteomes" id="UP001498421">
    <property type="component" value="Unassembled WGS sequence"/>
</dbReference>
<dbReference type="EMBL" id="JAZAVK010000111">
    <property type="protein sequence ID" value="KAK7422290.1"/>
    <property type="molecule type" value="Genomic_DNA"/>
</dbReference>